<reference evidence="2" key="1">
    <citation type="submission" date="2021-02" db="EMBL/GenBank/DDBJ databases">
        <title>Neisseriaceae sp. 26B isolated from the cloaca of a Common Toad-headed Turtle (Mesoclemmys nasuta).</title>
        <authorList>
            <person name="Spergser J."/>
            <person name="Busse H.-J."/>
        </authorList>
    </citation>
    <scope>NUCLEOTIDE SEQUENCE</scope>
    <source>
        <strain evidence="2">26B</strain>
    </source>
</reference>
<evidence type="ECO:0000313" key="3">
    <source>
        <dbReference type="Proteomes" id="UP000653156"/>
    </source>
</evidence>
<organism evidence="2 3">
    <name type="scientific">Paralysiella testudinis</name>
    <dbReference type="NCBI Taxonomy" id="2809020"/>
    <lineage>
        <taxon>Bacteria</taxon>
        <taxon>Pseudomonadati</taxon>
        <taxon>Pseudomonadota</taxon>
        <taxon>Betaproteobacteria</taxon>
        <taxon>Neisseriales</taxon>
        <taxon>Neisseriaceae</taxon>
        <taxon>Paralysiella</taxon>
    </lineage>
</organism>
<dbReference type="AlphaFoldDB" id="A0A892ZGU4"/>
<gene>
    <name evidence="2" type="ORF">JQU52_02780</name>
</gene>
<name>A0A892ZGU4_9NEIS</name>
<dbReference type="InterPro" id="IPR009270">
    <property type="entry name" value="DUF927"/>
</dbReference>
<sequence length="605" mass="65569">MNTAATNTSAANDTLPEWEAVTLKPYFECTRHGVFYIALETDKDGQTTEKPPLRLSDPIRLIGHGTNAAGSHYRVIEWQDSISRQRHIAALPMAEIGSNWAKLQGMGIAIMASRRKRELLADYLQTDGAQTPYTITEQAGWCAGRRAYVLPSGEVLAANTEAPNAANSTKPKSKRTEAPRIIYNGDKSQTAAYHASGSLDEWQQYIARHMAGNSRLCLAIGTALAAPLVSLLGMEAGGFHLFGDSRDGKSTAARAALSVWGNPDALMLTWTGTGHGFANTANARNDNLLVLDEIGQAAPRHVSQTAYSVINGVSKIQGAKEGGNREISRWRVLLLSTGEKPLDGFLQAARTDWNAGQAARLPSVPSDAGKGHGIYDTLHGHPKGSALSEALAQAATAHHGHAGRALVQLLLDNPASHNEARQIMADFMATLPDMDGQARTVAMRFALVAAALELAARHQITGLAAGICLPAIKQCFDAWLERNGSGKYEDRRILENAIGFMQQFAHSSRFAEYPGGAADRTPADLAGYRKLADTPAADLFYILPPVFVAEICKDYDKSKVCQVLFDAAWLKRCDSEEKPRWQHQLRGRGRLYVLIGALPPDEMQD</sequence>
<dbReference type="KEGG" id="ptes:JQU52_02780"/>
<dbReference type="EMBL" id="CP069798">
    <property type="protein sequence ID" value="QRQ82351.1"/>
    <property type="molecule type" value="Genomic_DNA"/>
</dbReference>
<proteinExistence type="predicted"/>
<dbReference type="Proteomes" id="UP000653156">
    <property type="component" value="Chromosome"/>
</dbReference>
<accession>A0A892ZGU4</accession>
<keyword evidence="3" id="KW-1185">Reference proteome</keyword>
<evidence type="ECO:0000313" key="2">
    <source>
        <dbReference type="EMBL" id="QRQ82351.1"/>
    </source>
</evidence>
<protein>
    <submittedName>
        <fullName evidence="2">DUF927 domain-containing protein</fullName>
    </submittedName>
</protein>
<feature type="domain" description="DUF927" evidence="1">
    <location>
        <begin position="27"/>
        <end position="327"/>
    </location>
</feature>
<dbReference type="Pfam" id="PF06048">
    <property type="entry name" value="DUF927"/>
    <property type="match status" value="1"/>
</dbReference>
<evidence type="ECO:0000259" key="1">
    <source>
        <dbReference type="Pfam" id="PF06048"/>
    </source>
</evidence>
<dbReference type="RefSeq" id="WP_230339636.1">
    <property type="nucleotide sequence ID" value="NZ_CP069798.1"/>
</dbReference>